<keyword evidence="5" id="KW-1185">Reference proteome</keyword>
<dbReference type="Pfam" id="PF00106">
    <property type="entry name" value="adh_short"/>
    <property type="match status" value="1"/>
</dbReference>
<dbReference type="PANTHER" id="PTHR24321">
    <property type="entry name" value="DEHYDROGENASES, SHORT CHAIN"/>
    <property type="match status" value="1"/>
</dbReference>
<dbReference type="GO" id="GO:0016491">
    <property type="term" value="F:oxidoreductase activity"/>
    <property type="evidence" value="ECO:0007669"/>
    <property type="project" value="UniProtKB-KW"/>
</dbReference>
<evidence type="ECO:0000313" key="5">
    <source>
        <dbReference type="Proteomes" id="UP000185151"/>
    </source>
</evidence>
<name>A0A1N6HRA8_9BURK</name>
<evidence type="ECO:0000313" key="4">
    <source>
        <dbReference type="EMBL" id="SIO22256.1"/>
    </source>
</evidence>
<accession>A0A1N6HRA8</accession>
<dbReference type="PROSITE" id="PS00061">
    <property type="entry name" value="ADH_SHORT"/>
    <property type="match status" value="1"/>
</dbReference>
<dbReference type="FunFam" id="3.40.50.720:FF:000173">
    <property type="entry name" value="3-oxoacyl-[acyl-carrier protein] reductase"/>
    <property type="match status" value="1"/>
</dbReference>
<dbReference type="InterPro" id="IPR020904">
    <property type="entry name" value="Sc_DH/Rdtase_CS"/>
</dbReference>
<sequence>MEARQAMNRIDLEGRAVVITGGARGIGYAVAQRALNSGASVALWDVDAERLERSQRELVELGKVSSAIVELTDETSVADAVAQTLAAHGTIDVLINCAGITGGNGTTWELEPDVWRRVIDVNLIGPYLTCRAVVPQMLKQGYGRIVNIASVAGKEGNPNASHYSASKAGLIGLTKSLGKELATKNILVNAVTPAAAKTEIFDSMSQQHIDYMLSKIPMNRFLLPEEAASLILWLASEDCAFSTGSVFDLSGGRATY</sequence>
<proteinExistence type="inferred from homology"/>
<gene>
    <name evidence="4" type="ORF">SAMN05444165_1530</name>
</gene>
<dbReference type="Proteomes" id="UP000185151">
    <property type="component" value="Unassembled WGS sequence"/>
</dbReference>
<keyword evidence="2" id="KW-0560">Oxidoreductase</keyword>
<dbReference type="AlphaFoldDB" id="A0A1N6HRA8"/>
<dbReference type="Gene3D" id="3.40.50.720">
    <property type="entry name" value="NAD(P)-binding Rossmann-like Domain"/>
    <property type="match status" value="1"/>
</dbReference>
<dbReference type="InterPro" id="IPR036291">
    <property type="entry name" value="NAD(P)-bd_dom_sf"/>
</dbReference>
<dbReference type="InterPro" id="IPR002347">
    <property type="entry name" value="SDR_fam"/>
</dbReference>
<dbReference type="SUPFAM" id="SSF51735">
    <property type="entry name" value="NAD(P)-binding Rossmann-fold domains"/>
    <property type="match status" value="1"/>
</dbReference>
<organism evidence="4 5">
    <name type="scientific">Paraburkholderia phenazinium</name>
    <dbReference type="NCBI Taxonomy" id="60549"/>
    <lineage>
        <taxon>Bacteria</taxon>
        <taxon>Pseudomonadati</taxon>
        <taxon>Pseudomonadota</taxon>
        <taxon>Betaproteobacteria</taxon>
        <taxon>Burkholderiales</taxon>
        <taxon>Burkholderiaceae</taxon>
        <taxon>Paraburkholderia</taxon>
    </lineage>
</organism>
<comment type="similarity">
    <text evidence="1 3">Belongs to the short-chain dehydrogenases/reductases (SDR) family.</text>
</comment>
<dbReference type="PANTHER" id="PTHR24321:SF15">
    <property type="entry name" value="OXIDOREDUCTASE UCPA"/>
    <property type="match status" value="1"/>
</dbReference>
<dbReference type="PRINTS" id="PR00081">
    <property type="entry name" value="GDHRDH"/>
</dbReference>
<reference evidence="4 5" key="1">
    <citation type="submission" date="2016-11" db="EMBL/GenBank/DDBJ databases">
        <authorList>
            <person name="Jaros S."/>
            <person name="Januszkiewicz K."/>
            <person name="Wedrychowicz H."/>
        </authorList>
    </citation>
    <scope>NUCLEOTIDE SEQUENCE [LARGE SCALE GENOMIC DNA]</scope>
    <source>
        <strain evidence="4 5">GAS95</strain>
    </source>
</reference>
<dbReference type="EMBL" id="FSRU01000001">
    <property type="protein sequence ID" value="SIO22256.1"/>
    <property type="molecule type" value="Genomic_DNA"/>
</dbReference>
<evidence type="ECO:0000256" key="2">
    <source>
        <dbReference type="ARBA" id="ARBA00023002"/>
    </source>
</evidence>
<dbReference type="PRINTS" id="PR00080">
    <property type="entry name" value="SDRFAMILY"/>
</dbReference>
<dbReference type="NCBIfam" id="NF005559">
    <property type="entry name" value="PRK07231.1"/>
    <property type="match status" value="1"/>
</dbReference>
<evidence type="ECO:0000256" key="3">
    <source>
        <dbReference type="RuleBase" id="RU000363"/>
    </source>
</evidence>
<protein>
    <submittedName>
        <fullName evidence="4">3-oxoacyl-[acyl-carrier protein] reductase</fullName>
    </submittedName>
</protein>
<evidence type="ECO:0000256" key="1">
    <source>
        <dbReference type="ARBA" id="ARBA00006484"/>
    </source>
</evidence>
<dbReference type="NCBIfam" id="NF009466">
    <property type="entry name" value="PRK12826.1-2"/>
    <property type="match status" value="1"/>
</dbReference>